<dbReference type="InterPro" id="IPR011083">
    <property type="entry name" value="Phage_tail_collar_dom"/>
</dbReference>
<organism evidence="2 3">
    <name type="scientific">Sulfurospirillum barnesii (strain ATCC 700032 / DSM 10660 / SES-3)</name>
    <dbReference type="NCBI Taxonomy" id="760154"/>
    <lineage>
        <taxon>Bacteria</taxon>
        <taxon>Pseudomonadati</taxon>
        <taxon>Campylobacterota</taxon>
        <taxon>Epsilonproteobacteria</taxon>
        <taxon>Campylobacterales</taxon>
        <taxon>Sulfurospirillaceae</taxon>
        <taxon>Sulfurospirillum</taxon>
    </lineage>
</organism>
<sequence length="80" mass="9051">MDFVLGQIQLFAFNFEMRGWLLCDGRMLPIEQNQALYAIIGTTYGGDGRTTFAIPNLKDKAPFPELQYYISVEGIFPARA</sequence>
<dbReference type="EMBL" id="CP003333">
    <property type="protein sequence ID" value="AFL68316.1"/>
    <property type="molecule type" value="Genomic_DNA"/>
</dbReference>
<protein>
    <submittedName>
        <fullName evidence="2">Phage tail collar family protein</fullName>
    </submittedName>
</protein>
<dbReference type="eggNOG" id="COG4675">
    <property type="taxonomic scope" value="Bacteria"/>
</dbReference>
<dbReference type="Proteomes" id="UP000006176">
    <property type="component" value="Chromosome"/>
</dbReference>
<proteinExistence type="predicted"/>
<keyword evidence="3" id="KW-1185">Reference proteome</keyword>
<name>I3XWJ2_SULBS</name>
<dbReference type="AlphaFoldDB" id="I3XWJ2"/>
<dbReference type="Pfam" id="PF07484">
    <property type="entry name" value="Collar"/>
    <property type="match status" value="1"/>
</dbReference>
<dbReference type="PATRIC" id="fig|760154.4.peg.1017"/>
<reference evidence="2 3" key="1">
    <citation type="submission" date="2012-06" db="EMBL/GenBank/DDBJ databases">
        <title>Complete sequence of Sulfurospirillum barnesii SES-3.</title>
        <authorList>
            <consortium name="US DOE Joint Genome Institute"/>
            <person name="Lucas S."/>
            <person name="Han J."/>
            <person name="Lapidus A."/>
            <person name="Cheng J.-F."/>
            <person name="Goodwin L."/>
            <person name="Pitluck S."/>
            <person name="Peters L."/>
            <person name="Ovchinnikova G."/>
            <person name="Lu M."/>
            <person name="Detter J.C."/>
            <person name="Han C."/>
            <person name="Tapia R."/>
            <person name="Land M."/>
            <person name="Hauser L."/>
            <person name="Kyrpides N."/>
            <person name="Ivanova N."/>
            <person name="Pagani I."/>
            <person name="Stolz J."/>
            <person name="Arkin A."/>
            <person name="Dehal P."/>
            <person name="Oremland R."/>
            <person name="Saltikov C."/>
            <person name="Basu P."/>
            <person name="Hollibaugh J."/>
            <person name="Newman D."/>
            <person name="Stolyar S."/>
            <person name="Hazen T."/>
            <person name="Woyke T."/>
        </authorList>
    </citation>
    <scope>NUCLEOTIDE SEQUENCE [LARGE SCALE GENOMIC DNA]</scope>
    <source>
        <strain evidence="3">ATCC 700032 / DSM 10660 / SES-3</strain>
    </source>
</reference>
<dbReference type="OrthoDB" id="9810174at2"/>
<accession>I3XWJ2</accession>
<feature type="domain" description="Phage tail collar" evidence="1">
    <location>
        <begin position="6"/>
        <end position="62"/>
    </location>
</feature>
<gene>
    <name evidence="2" type="ordered locus">Sulba_1017</name>
</gene>
<evidence type="ECO:0000313" key="3">
    <source>
        <dbReference type="Proteomes" id="UP000006176"/>
    </source>
</evidence>
<dbReference type="KEGG" id="sba:Sulba_1017"/>
<dbReference type="InterPro" id="IPR037053">
    <property type="entry name" value="Phage_tail_collar_dom_sf"/>
</dbReference>
<dbReference type="SUPFAM" id="SSF88874">
    <property type="entry name" value="Receptor-binding domain of short tail fibre protein gp12"/>
    <property type="match status" value="1"/>
</dbReference>
<dbReference type="HOGENOM" id="CLU_170308_0_0_7"/>
<dbReference type="STRING" id="760154.Sulba_1017"/>
<dbReference type="Gene3D" id="3.90.1340.10">
    <property type="entry name" value="Phage tail collar domain"/>
    <property type="match status" value="1"/>
</dbReference>
<evidence type="ECO:0000313" key="2">
    <source>
        <dbReference type="EMBL" id="AFL68316.1"/>
    </source>
</evidence>
<evidence type="ECO:0000259" key="1">
    <source>
        <dbReference type="Pfam" id="PF07484"/>
    </source>
</evidence>